<accession>B8D1J1</accession>
<dbReference type="InterPro" id="IPR014239">
    <property type="entry name" value="YpeB_PepSY1-2"/>
</dbReference>
<reference evidence="3 4" key="1">
    <citation type="journal article" date="2009" name="PLoS ONE">
        <title>Genome analysis of the anaerobic thermohalophilic bacterium Halothermothrix orenii.</title>
        <authorList>
            <person name="Mavromatis K."/>
            <person name="Ivanova N."/>
            <person name="Anderson I."/>
            <person name="Lykidis A."/>
            <person name="Hooper S.D."/>
            <person name="Sun H."/>
            <person name="Kunin V."/>
            <person name="Lapidus A."/>
            <person name="Hugenholtz P."/>
            <person name="Patel B."/>
            <person name="Kyrpides N.C."/>
        </authorList>
    </citation>
    <scope>NUCLEOTIDE SEQUENCE [LARGE SCALE GENOMIC DNA]</scope>
    <source>
        <strain evidence="4">H 168 / OCM 544 / DSM 9562</strain>
    </source>
</reference>
<dbReference type="GO" id="GO:0009847">
    <property type="term" value="P:spore germination"/>
    <property type="evidence" value="ECO:0007669"/>
    <property type="project" value="InterPro"/>
</dbReference>
<name>B8D1J1_HALOH</name>
<keyword evidence="4" id="KW-1185">Reference proteome</keyword>
<dbReference type="InterPro" id="IPR048402">
    <property type="entry name" value="YpeB_N"/>
</dbReference>
<evidence type="ECO:0000313" key="3">
    <source>
        <dbReference type="EMBL" id="ACL69068.1"/>
    </source>
</evidence>
<dbReference type="STRING" id="373903.Hore_03070"/>
<dbReference type="Proteomes" id="UP000000719">
    <property type="component" value="Chromosome"/>
</dbReference>
<dbReference type="NCBIfam" id="TIGR02889">
    <property type="entry name" value="spore_YpeB"/>
    <property type="match status" value="1"/>
</dbReference>
<feature type="domain" description="Sporulation protein YpeB PepSY1 and PepSY2" evidence="1">
    <location>
        <begin position="175"/>
        <end position="364"/>
    </location>
</feature>
<protein>
    <submittedName>
        <fullName evidence="3">Spore germination YpeB</fullName>
    </submittedName>
</protein>
<organism evidence="3 4">
    <name type="scientific">Halothermothrix orenii (strain H 168 / OCM 544 / DSM 9562)</name>
    <dbReference type="NCBI Taxonomy" id="373903"/>
    <lineage>
        <taxon>Bacteria</taxon>
        <taxon>Bacillati</taxon>
        <taxon>Bacillota</taxon>
        <taxon>Clostridia</taxon>
        <taxon>Halanaerobiales</taxon>
        <taxon>Halothermotrichaceae</taxon>
        <taxon>Halothermothrix</taxon>
    </lineage>
</organism>
<dbReference type="Pfam" id="PF14620">
    <property type="entry name" value="YPEB_PepSY1-2"/>
    <property type="match status" value="1"/>
</dbReference>
<dbReference type="RefSeq" id="WP_012635256.1">
    <property type="nucleotide sequence ID" value="NC_011899.1"/>
</dbReference>
<proteinExistence type="predicted"/>
<feature type="domain" description="Sporulation protein YpeB N-terminal" evidence="2">
    <location>
        <begin position="22"/>
        <end position="156"/>
    </location>
</feature>
<dbReference type="HOGENOM" id="CLU_045803_0_0_9"/>
<dbReference type="KEGG" id="hor:Hore_03070"/>
<sequence length="443" mass="50139">MLIAVLVAGAIGYWGYDQYRDRQQLEIYLGNKYQQAFYELVERVEQLQVLLGKTMVSSSPRQNILILTDVWNHATTAQEQLNRLPLSNQAAFRAAKFLNQTGDYAHVLAQKNAEGKVLTAENRKKLVELRQQAARVSASLHDLESQVFSGDINWVELVKGTRGKMQENKPNPMLDGFDEIRSELSKYPTLIYDGPFSDHITETKPRGLQGNEVTKTEARRKAEKVADFVNNDGINVSRGKTVNGRIRSYNFQVKNDDGEVYSVDISRKGGHLVNMLTSRQVAGAKIGQKEAAEKARDYLARIGYPNMEPTYSEINDNIAFISFAYKPDNIIYYTDIINVQVALDNGQILGVEALNYLMSHREREKQEPEISEEEVRGMVNDTLEKIENIRLAVIPEESLKEVFTYEVRGTIGEETYLVYINAKTGVEEQILKVIKGKQGTFAL</sequence>
<evidence type="ECO:0000313" key="4">
    <source>
        <dbReference type="Proteomes" id="UP000000719"/>
    </source>
</evidence>
<dbReference type="eggNOG" id="COG2959">
    <property type="taxonomic scope" value="Bacteria"/>
</dbReference>
<dbReference type="Pfam" id="PF20769">
    <property type="entry name" value="YPEB_N"/>
    <property type="match status" value="1"/>
</dbReference>
<evidence type="ECO:0000259" key="1">
    <source>
        <dbReference type="Pfam" id="PF14620"/>
    </source>
</evidence>
<dbReference type="AlphaFoldDB" id="B8D1J1"/>
<gene>
    <name evidence="3" type="ordered locus">Hore_03070</name>
</gene>
<dbReference type="EMBL" id="CP001098">
    <property type="protein sequence ID" value="ACL69068.1"/>
    <property type="molecule type" value="Genomic_DNA"/>
</dbReference>
<evidence type="ECO:0000259" key="2">
    <source>
        <dbReference type="Pfam" id="PF20769"/>
    </source>
</evidence>